<reference evidence="1 2" key="1">
    <citation type="submission" date="2024-01" db="EMBL/GenBank/DDBJ databases">
        <title>The complete chloroplast genome sequence of Lithospermum erythrorhizon: insights into the phylogenetic relationship among Boraginaceae species and the maternal lineages of purple gromwells.</title>
        <authorList>
            <person name="Okada T."/>
            <person name="Watanabe K."/>
        </authorList>
    </citation>
    <scope>NUCLEOTIDE SEQUENCE [LARGE SCALE GENOMIC DNA]</scope>
</reference>
<evidence type="ECO:0000313" key="1">
    <source>
        <dbReference type="EMBL" id="GAA0145765.1"/>
    </source>
</evidence>
<proteinExistence type="predicted"/>
<name>A0AAV3P2F8_LITER</name>
<dbReference type="PANTHER" id="PTHR46890">
    <property type="entry name" value="NON-LTR RETROLELEMENT REVERSE TRANSCRIPTASE-LIKE PROTEIN-RELATED"/>
    <property type="match status" value="1"/>
</dbReference>
<keyword evidence="2" id="KW-1185">Reference proteome</keyword>
<accession>A0AAV3P2F8</accession>
<sequence>MHPAQSRIIEMNDHEGNLVRDYDGVKQIIVNFYTHLFSALEESPLIEKKVEQLVKRSITDNEVEMLCRPVTEREIEDTMMSIKRGKVPGPDGFTSEFYRESWQTVKESVVEAVKTFFAIVHMPRYFNRTIISLIPKLEIFMSCYEGTQVPREVIELIKAYVSTALFYVKVNGSLQGDFRSTRGLWQGDPLSPYLFIIVMDCFTELLQAQGSVTTEGAMRVIRKVLKDFGDISGLHPNLCKSTCYFASIEDQEANRFSGILGIPIAELLVSNKEALWVKWINTFRLKGHSVWEVKFKETISSSMKMKVNNGRRVNYLFDNWHRRGIPAEFLSKRSISGLRIGVTNTVAQVLETIRWPNGRGLTADMQLLKMIFP</sequence>
<dbReference type="Proteomes" id="UP001454036">
    <property type="component" value="Unassembled WGS sequence"/>
</dbReference>
<protein>
    <recommendedName>
        <fullName evidence="3">Reverse transcriptase domain-containing protein</fullName>
    </recommendedName>
</protein>
<dbReference type="PANTHER" id="PTHR46890:SF48">
    <property type="entry name" value="RNA-DIRECTED DNA POLYMERASE"/>
    <property type="match status" value="1"/>
</dbReference>
<evidence type="ECO:0000313" key="2">
    <source>
        <dbReference type="Proteomes" id="UP001454036"/>
    </source>
</evidence>
<organism evidence="1 2">
    <name type="scientific">Lithospermum erythrorhizon</name>
    <name type="common">Purple gromwell</name>
    <name type="synonym">Lithospermum officinale var. erythrorhizon</name>
    <dbReference type="NCBI Taxonomy" id="34254"/>
    <lineage>
        <taxon>Eukaryota</taxon>
        <taxon>Viridiplantae</taxon>
        <taxon>Streptophyta</taxon>
        <taxon>Embryophyta</taxon>
        <taxon>Tracheophyta</taxon>
        <taxon>Spermatophyta</taxon>
        <taxon>Magnoliopsida</taxon>
        <taxon>eudicotyledons</taxon>
        <taxon>Gunneridae</taxon>
        <taxon>Pentapetalae</taxon>
        <taxon>asterids</taxon>
        <taxon>lamiids</taxon>
        <taxon>Boraginales</taxon>
        <taxon>Boraginaceae</taxon>
        <taxon>Boraginoideae</taxon>
        <taxon>Lithospermeae</taxon>
        <taxon>Lithospermum</taxon>
    </lineage>
</organism>
<evidence type="ECO:0008006" key="3">
    <source>
        <dbReference type="Google" id="ProtNLM"/>
    </source>
</evidence>
<dbReference type="AlphaFoldDB" id="A0AAV3P2F8"/>
<dbReference type="InterPro" id="IPR052343">
    <property type="entry name" value="Retrotransposon-Effector_Assoc"/>
</dbReference>
<gene>
    <name evidence="1" type="ORF">LIER_05885</name>
</gene>
<comment type="caution">
    <text evidence="1">The sequence shown here is derived from an EMBL/GenBank/DDBJ whole genome shotgun (WGS) entry which is preliminary data.</text>
</comment>
<dbReference type="EMBL" id="BAABME010000828">
    <property type="protein sequence ID" value="GAA0145765.1"/>
    <property type="molecule type" value="Genomic_DNA"/>
</dbReference>